<dbReference type="InterPro" id="IPR048433">
    <property type="entry name" value="YNCE-like_beta-prop"/>
</dbReference>
<reference evidence="3 4" key="1">
    <citation type="submission" date="2023-05" db="EMBL/GenBank/DDBJ databases">
        <title>Adaptations of aquatic viruses from atmosphere-close ecosystems of the Central Arctic Ocean.</title>
        <authorList>
            <person name="Rahlff J."/>
            <person name="Holmfeldt K."/>
        </authorList>
    </citation>
    <scope>NUCLEOTIDE SEQUENCE [LARGE SCALE GENOMIC DNA]</scope>
    <source>
        <strain evidence="3 4">Arc14</strain>
    </source>
</reference>
<evidence type="ECO:0000313" key="4">
    <source>
        <dbReference type="Proteomes" id="UP001568894"/>
    </source>
</evidence>
<dbReference type="Pfam" id="PF21783">
    <property type="entry name" value="YNCE"/>
    <property type="match status" value="1"/>
</dbReference>
<dbReference type="PANTHER" id="PTHR47197:SF3">
    <property type="entry name" value="DIHYDRO-HEME D1 DEHYDROGENASE"/>
    <property type="match status" value="1"/>
</dbReference>
<sequence length="326" mass="36083">MKNYIIIFLFAFVITSCKENKKETDSTAVENKLTTQDIDYPVIKVGKGPDALFLTPDKSFLYVANVEDTLISVIDTQTDKVIKNIEGIKYPWGFVQLAESNLVAVSGYDKQVVIIDFDNHTILKEKLFETHIGGITANKKGNLIYAIAIDENKVLQLDATTLNILKTFHTGKGPDGIGISGNDSKLFVTNTEDGSISVIDIETGKQSILKTGGKPELIHSNKDHSLLYISNFFGNKIHIIDTENGEIVKEIENIKTPEEAILSEDENILYVVSFDLSEVYVYDAVTLEKKSTSYETGNKPIGVMPVGNKLYVSNYGDNSISIINNQ</sequence>
<dbReference type="NCBIfam" id="TIGR02276">
    <property type="entry name" value="beta_rpt_yvtn"/>
    <property type="match status" value="1"/>
</dbReference>
<feature type="domain" description="YNCE-like beta-propeller" evidence="2">
    <location>
        <begin position="42"/>
        <end position="304"/>
    </location>
</feature>
<comment type="caution">
    <text evidence="3">The sequence shown here is derived from an EMBL/GenBank/DDBJ whole genome shotgun (WGS) entry which is preliminary data.</text>
</comment>
<name>A0ABV4K907_9FLAO</name>
<dbReference type="PANTHER" id="PTHR47197">
    <property type="entry name" value="PROTEIN NIRF"/>
    <property type="match status" value="1"/>
</dbReference>
<dbReference type="InterPro" id="IPR011964">
    <property type="entry name" value="YVTN_b-propeller_repeat"/>
</dbReference>
<keyword evidence="4" id="KW-1185">Reference proteome</keyword>
<keyword evidence="1" id="KW-0732">Signal</keyword>
<evidence type="ECO:0000313" key="3">
    <source>
        <dbReference type="EMBL" id="MEZ7514132.1"/>
    </source>
</evidence>
<dbReference type="InterPro" id="IPR011048">
    <property type="entry name" value="Haem_d1_sf"/>
</dbReference>
<organism evidence="3 4">
    <name type="scientific">Flavobacterium frigidarium</name>
    <dbReference type="NCBI Taxonomy" id="99286"/>
    <lineage>
        <taxon>Bacteria</taxon>
        <taxon>Pseudomonadati</taxon>
        <taxon>Bacteroidota</taxon>
        <taxon>Flavobacteriia</taxon>
        <taxon>Flavobacteriales</taxon>
        <taxon>Flavobacteriaceae</taxon>
        <taxon>Flavobacterium</taxon>
    </lineage>
</organism>
<dbReference type="Gene3D" id="2.130.10.10">
    <property type="entry name" value="YVTN repeat-like/Quinoprotein amine dehydrogenase"/>
    <property type="match status" value="2"/>
</dbReference>
<dbReference type="RefSeq" id="WP_371567652.1">
    <property type="nucleotide sequence ID" value="NZ_JASMRN010000002.1"/>
</dbReference>
<dbReference type="InterPro" id="IPR051200">
    <property type="entry name" value="Host-pathogen_enzymatic-act"/>
</dbReference>
<protein>
    <submittedName>
        <fullName evidence="3">YncE family protein</fullName>
    </submittedName>
</protein>
<dbReference type="SUPFAM" id="SSF51004">
    <property type="entry name" value="C-terminal (heme d1) domain of cytochrome cd1-nitrite reductase"/>
    <property type="match status" value="2"/>
</dbReference>
<dbReference type="PROSITE" id="PS51257">
    <property type="entry name" value="PROKAR_LIPOPROTEIN"/>
    <property type="match status" value="1"/>
</dbReference>
<accession>A0ABV4K907</accession>
<dbReference type="Proteomes" id="UP001568894">
    <property type="component" value="Unassembled WGS sequence"/>
</dbReference>
<dbReference type="InterPro" id="IPR015943">
    <property type="entry name" value="WD40/YVTN_repeat-like_dom_sf"/>
</dbReference>
<dbReference type="EMBL" id="JASMRN010000002">
    <property type="protein sequence ID" value="MEZ7514132.1"/>
    <property type="molecule type" value="Genomic_DNA"/>
</dbReference>
<proteinExistence type="predicted"/>
<evidence type="ECO:0000259" key="2">
    <source>
        <dbReference type="Pfam" id="PF21783"/>
    </source>
</evidence>
<gene>
    <name evidence="3" type="ORF">QO192_02435</name>
</gene>
<evidence type="ECO:0000256" key="1">
    <source>
        <dbReference type="ARBA" id="ARBA00022729"/>
    </source>
</evidence>